<feature type="transmembrane region" description="Helical" evidence="7">
    <location>
        <begin position="27"/>
        <end position="50"/>
    </location>
</feature>
<feature type="transmembrane region" description="Helical" evidence="7">
    <location>
        <begin position="175"/>
        <end position="197"/>
    </location>
</feature>
<dbReference type="InterPro" id="IPR008276">
    <property type="entry name" value="C_nuclsd_transpt"/>
</dbReference>
<feature type="transmembrane region" description="Helical" evidence="7">
    <location>
        <begin position="141"/>
        <end position="163"/>
    </location>
</feature>
<dbReference type="InterPro" id="IPR011642">
    <property type="entry name" value="Gate_dom"/>
</dbReference>
<dbReference type="InterPro" id="IPR011657">
    <property type="entry name" value="CNT_C_dom"/>
</dbReference>
<dbReference type="PANTHER" id="PTHR10590:SF4">
    <property type="entry name" value="SOLUTE CARRIER FAMILY 28 MEMBER 3"/>
    <property type="match status" value="1"/>
</dbReference>
<gene>
    <name evidence="11" type="ORF">ENS06_14185</name>
</gene>
<dbReference type="Pfam" id="PF07670">
    <property type="entry name" value="Gate"/>
    <property type="match status" value="1"/>
</dbReference>
<dbReference type="Pfam" id="PF01773">
    <property type="entry name" value="Nucleos_tra2_N"/>
    <property type="match status" value="1"/>
</dbReference>
<evidence type="ECO:0000256" key="3">
    <source>
        <dbReference type="ARBA" id="ARBA00022475"/>
    </source>
</evidence>
<evidence type="ECO:0000256" key="2">
    <source>
        <dbReference type="ARBA" id="ARBA00009033"/>
    </source>
</evidence>
<evidence type="ECO:0000256" key="6">
    <source>
        <dbReference type="ARBA" id="ARBA00023136"/>
    </source>
</evidence>
<protein>
    <submittedName>
        <fullName evidence="11">Nucleoside:proton symporter</fullName>
    </submittedName>
</protein>
<dbReference type="GO" id="GO:0015293">
    <property type="term" value="F:symporter activity"/>
    <property type="evidence" value="ECO:0007669"/>
    <property type="project" value="TreeGrafter"/>
</dbReference>
<comment type="subcellular location">
    <subcellularLocation>
        <location evidence="1">Cell membrane</location>
        <topology evidence="1">Multi-pass membrane protein</topology>
    </subcellularLocation>
</comment>
<name>A0A832A681_9BACT</name>
<dbReference type="GO" id="GO:0005886">
    <property type="term" value="C:plasma membrane"/>
    <property type="evidence" value="ECO:0007669"/>
    <property type="project" value="UniProtKB-SubCell"/>
</dbReference>
<evidence type="ECO:0000256" key="1">
    <source>
        <dbReference type="ARBA" id="ARBA00004651"/>
    </source>
</evidence>
<feature type="transmembrane region" description="Helical" evidence="7">
    <location>
        <begin position="359"/>
        <end position="382"/>
    </location>
</feature>
<dbReference type="EMBL" id="DSTK01000039">
    <property type="protein sequence ID" value="HFK98457.1"/>
    <property type="molecule type" value="Genomic_DNA"/>
</dbReference>
<evidence type="ECO:0000259" key="9">
    <source>
        <dbReference type="Pfam" id="PF07662"/>
    </source>
</evidence>
<feature type="transmembrane region" description="Helical" evidence="7">
    <location>
        <begin position="265"/>
        <end position="290"/>
    </location>
</feature>
<feature type="domain" description="Concentrative nucleoside transporter C-terminal" evidence="9">
    <location>
        <begin position="208"/>
        <end position="414"/>
    </location>
</feature>
<keyword evidence="4 7" id="KW-0812">Transmembrane</keyword>
<feature type="transmembrane region" description="Helical" evidence="7">
    <location>
        <begin position="95"/>
        <end position="120"/>
    </location>
</feature>
<evidence type="ECO:0000259" key="8">
    <source>
        <dbReference type="Pfam" id="PF01773"/>
    </source>
</evidence>
<reference evidence="11" key="1">
    <citation type="journal article" date="2020" name="mSystems">
        <title>Genome- and Community-Level Interaction Insights into Carbon Utilization and Element Cycling Functions of Hydrothermarchaeota in Hydrothermal Sediment.</title>
        <authorList>
            <person name="Zhou Z."/>
            <person name="Liu Y."/>
            <person name="Xu W."/>
            <person name="Pan J."/>
            <person name="Luo Z.H."/>
            <person name="Li M."/>
        </authorList>
    </citation>
    <scope>NUCLEOTIDE SEQUENCE [LARGE SCALE GENOMIC DNA]</scope>
    <source>
        <strain evidence="11">SpSt-456</strain>
    </source>
</reference>
<evidence type="ECO:0000256" key="4">
    <source>
        <dbReference type="ARBA" id="ARBA00022692"/>
    </source>
</evidence>
<keyword evidence="5 7" id="KW-1133">Transmembrane helix</keyword>
<organism evidence="11">
    <name type="scientific">Desulfacinum infernum</name>
    <dbReference type="NCBI Taxonomy" id="35837"/>
    <lineage>
        <taxon>Bacteria</taxon>
        <taxon>Pseudomonadati</taxon>
        <taxon>Thermodesulfobacteriota</taxon>
        <taxon>Syntrophobacteria</taxon>
        <taxon>Syntrophobacterales</taxon>
        <taxon>Syntrophobacteraceae</taxon>
        <taxon>Desulfacinum</taxon>
    </lineage>
</organism>
<evidence type="ECO:0000256" key="5">
    <source>
        <dbReference type="ARBA" id="ARBA00022989"/>
    </source>
</evidence>
<feature type="transmembrane region" description="Helical" evidence="7">
    <location>
        <begin position="394"/>
        <end position="416"/>
    </location>
</feature>
<keyword evidence="6 7" id="KW-0472">Membrane</keyword>
<keyword evidence="3" id="KW-1003">Cell membrane</keyword>
<dbReference type="AlphaFoldDB" id="A0A832A681"/>
<evidence type="ECO:0000256" key="7">
    <source>
        <dbReference type="SAM" id="Phobius"/>
    </source>
</evidence>
<sequence>MLRIHSALGLLALTVMAWLFSENRRQVPWRAVLGGLVLQLGLALVMLNVPAAQHGFFLLNRAVQSLAQATEAGTSLVFGYLGGGPLPFQAASPGAVYILAFRGLPLVIVMSALSSLLFYWKVIPWVVRGLAWGLQRSTGLGGAEALGTCANIFVGMVEAPVLVGPYLDSMSRSGLFTLMTAGMATIAGTVMVLYASLLEKVIPGVMGHLLVASIMSAPAAVVVSKLMVPPSPSAANASDPAPQMRSDARSAMDAVAQGTVAGLSLFLNIVAMLIVFVALVHLANAILGFLPFEGGSPWTIQRLLGAIMAPLTWLMGMPWNEAVVAGRLMGVKTVLNEFVAYLDLAALGQEALSLRSRLIITYALCGFANMGSLGIMIGGLGAMVPSRRSEIVSLGMRSIVAGTLATAMTGAVIGILY</sequence>
<proteinExistence type="inferred from homology"/>
<feature type="domain" description="Nucleoside transporter/FeoB GTPase Gate" evidence="10">
    <location>
        <begin position="103"/>
        <end position="198"/>
    </location>
</feature>
<feature type="transmembrane region" description="Helical" evidence="7">
    <location>
        <begin position="302"/>
        <end position="319"/>
    </location>
</feature>
<dbReference type="InterPro" id="IPR002668">
    <property type="entry name" value="CNT_N_dom"/>
</dbReference>
<dbReference type="Pfam" id="PF07662">
    <property type="entry name" value="Nucleos_tra2_C"/>
    <property type="match status" value="1"/>
</dbReference>
<dbReference type="PANTHER" id="PTHR10590">
    <property type="entry name" value="SODIUM/NUCLEOSIDE COTRANSPORTER"/>
    <property type="match status" value="1"/>
</dbReference>
<dbReference type="GO" id="GO:0005337">
    <property type="term" value="F:nucleoside transmembrane transporter activity"/>
    <property type="evidence" value="ECO:0007669"/>
    <property type="project" value="InterPro"/>
</dbReference>
<comment type="similarity">
    <text evidence="2">Belongs to the concentrative nucleoside transporter (CNT) (TC 2.A.41) family.</text>
</comment>
<evidence type="ECO:0000259" key="10">
    <source>
        <dbReference type="Pfam" id="PF07670"/>
    </source>
</evidence>
<comment type="caution">
    <text evidence="11">The sequence shown here is derived from an EMBL/GenBank/DDBJ whole genome shotgun (WGS) entry which is preliminary data.</text>
</comment>
<feature type="transmembrane region" description="Helical" evidence="7">
    <location>
        <begin position="209"/>
        <end position="228"/>
    </location>
</feature>
<evidence type="ECO:0000313" key="11">
    <source>
        <dbReference type="EMBL" id="HFK98457.1"/>
    </source>
</evidence>
<accession>A0A832A681</accession>
<feature type="domain" description="Concentrative nucleoside transporter N-terminal" evidence="8">
    <location>
        <begin position="8"/>
        <end position="81"/>
    </location>
</feature>